<dbReference type="Proteomes" id="UP000053859">
    <property type="component" value="Unassembled WGS sequence"/>
</dbReference>
<feature type="region of interest" description="Disordered" evidence="1">
    <location>
        <begin position="1"/>
        <end position="56"/>
    </location>
</feature>
<sequence length="197" mass="21423">MTTRPDPNTPEVPQKATEGRQSASEGSSGQREALRGQNGSQEGAEGLDGEKQPRGPVDWARHYAELREAGGRPSTTTVPQPELDALNERMAIYRAAWHSARGRAVHQRCINADLRTELAAKSKRTDQAEAAIARVRALHYQDGDYCALCTTDFGRLSAPWPCGTIRALDEPPAHNDGPSVAECAANDRLWPLQKAGE</sequence>
<proteinExistence type="predicted"/>
<dbReference type="EMBL" id="DF968221">
    <property type="protein sequence ID" value="GAP46915.1"/>
    <property type="molecule type" value="Genomic_DNA"/>
</dbReference>
<dbReference type="OrthoDB" id="4339179at2"/>
<accession>A0A0K8PGA4</accession>
<dbReference type="RefSeq" id="WP_059416225.1">
    <property type="nucleotide sequence ID" value="NZ_DF968221.1"/>
</dbReference>
<dbReference type="AlphaFoldDB" id="A0A0K8PGA4"/>
<name>A0A0K8PGA4_STRAJ</name>
<dbReference type="PATRIC" id="fig|146537.3.peg.1740"/>
<protein>
    <submittedName>
        <fullName evidence="2">Uncharacterized protein</fullName>
    </submittedName>
</protein>
<organism evidence="2 3">
    <name type="scientific">Streptomyces azureus</name>
    <dbReference type="NCBI Taxonomy" id="146537"/>
    <lineage>
        <taxon>Bacteria</taxon>
        <taxon>Bacillati</taxon>
        <taxon>Actinomycetota</taxon>
        <taxon>Actinomycetes</taxon>
        <taxon>Kitasatosporales</taxon>
        <taxon>Streptomycetaceae</taxon>
        <taxon>Streptomyces</taxon>
    </lineage>
</organism>
<evidence type="ECO:0000313" key="2">
    <source>
        <dbReference type="EMBL" id="GAP46915.1"/>
    </source>
</evidence>
<gene>
    <name evidence="2" type="ORF">SAZU_1652</name>
</gene>
<feature type="compositionally biased region" description="Polar residues" evidence="1">
    <location>
        <begin position="19"/>
        <end position="30"/>
    </location>
</feature>
<reference evidence="2" key="1">
    <citation type="journal article" date="2015" name="Genome Announc.">
        <title>Draft Genome Sequence of Thiostrepton-Producing Streptomyces azureus ATCC 14921.</title>
        <authorList>
            <person name="Sakihara K."/>
            <person name="Maeda J."/>
            <person name="Tashiro K."/>
            <person name="Fujino Y."/>
            <person name="Kuhara S."/>
            <person name="Ohshima T."/>
            <person name="Ogata S."/>
            <person name="Doi K."/>
        </authorList>
    </citation>
    <scope>NUCLEOTIDE SEQUENCE [LARGE SCALE GENOMIC DNA]</scope>
    <source>
        <strain evidence="2">ATCC14921</strain>
    </source>
</reference>
<evidence type="ECO:0000313" key="3">
    <source>
        <dbReference type="Proteomes" id="UP000053859"/>
    </source>
</evidence>
<keyword evidence="3" id="KW-1185">Reference proteome</keyword>
<evidence type="ECO:0000256" key="1">
    <source>
        <dbReference type="SAM" id="MobiDB-lite"/>
    </source>
</evidence>